<dbReference type="SUPFAM" id="SSF111331">
    <property type="entry name" value="NAD kinase/diacylglycerol kinase-like"/>
    <property type="match status" value="1"/>
</dbReference>
<dbReference type="OrthoDB" id="24581at2759"/>
<dbReference type="InterPro" id="IPR016064">
    <property type="entry name" value="NAD/diacylglycerol_kinase_sf"/>
</dbReference>
<keyword evidence="8" id="KW-1185">Reference proteome</keyword>
<accession>A0A1J4K9A9</accession>
<comment type="caution">
    <text evidence="7">The sequence shown here is derived from an EMBL/GenBank/DDBJ whole genome shotgun (WGS) entry which is preliminary data.</text>
</comment>
<sequence length="368" mass="40872">MMSMSRSASRDKNSPAPFRIEPLKNGAEDGSMHFEWAHQPRSALLIEKKGDKQARHYIVLAARYLFHNRHFSIFVENYVKEDLKNYAFLSSFENYEESMVDFVLSFGGDGTLLHIAKLFPRNCPPIVPFAMGSLGFLTPFLADDYKSIIDDLIRGFFYVISRTRILCSIQKTNSDGNIEVTEIQAMNDVAFKPSKNGTVSAVDCSIDDEYFTTVYGDGLIVATSTGSTAYNLSANGVIIHPSVSTLVWTPICAHALNAHPLVLPDSIELSLKIAKNARGNDPYTLAYDSSETLVSKNDKVTIRISPYPVPTVCQKEPMTDYLNSISSVLKWNQPIHGSISIEDEVSDPSTINHFFVCVDGDFENQIAG</sequence>
<dbReference type="PANTHER" id="PTHR20275:SF0">
    <property type="entry name" value="NAD KINASE"/>
    <property type="match status" value="1"/>
</dbReference>
<feature type="region of interest" description="Disordered" evidence="6">
    <location>
        <begin position="1"/>
        <end position="22"/>
    </location>
</feature>
<evidence type="ECO:0000256" key="3">
    <source>
        <dbReference type="ARBA" id="ARBA00022777"/>
    </source>
</evidence>
<dbReference type="Proteomes" id="UP000179807">
    <property type="component" value="Unassembled WGS sequence"/>
</dbReference>
<dbReference type="AlphaFoldDB" id="A0A1J4K9A9"/>
<dbReference type="Gene3D" id="3.40.50.10330">
    <property type="entry name" value="Probable inorganic polyphosphate/atp-NAD kinase, domain 1"/>
    <property type="match status" value="1"/>
</dbReference>
<dbReference type="EMBL" id="MLAK01000738">
    <property type="protein sequence ID" value="OHT06021.1"/>
    <property type="molecule type" value="Genomic_DNA"/>
</dbReference>
<evidence type="ECO:0000256" key="5">
    <source>
        <dbReference type="ARBA" id="ARBA00023027"/>
    </source>
</evidence>
<evidence type="ECO:0000256" key="6">
    <source>
        <dbReference type="SAM" id="MobiDB-lite"/>
    </source>
</evidence>
<dbReference type="Pfam" id="PF01513">
    <property type="entry name" value="NAD_kinase"/>
    <property type="match status" value="1"/>
</dbReference>
<dbReference type="HAMAP" id="MF_00361">
    <property type="entry name" value="NAD_kinase"/>
    <property type="match status" value="1"/>
</dbReference>
<dbReference type="VEuPathDB" id="TrichDB:TRFO_05658"/>
<dbReference type="GeneID" id="94827334"/>
<dbReference type="GO" id="GO:0003951">
    <property type="term" value="F:NAD+ kinase activity"/>
    <property type="evidence" value="ECO:0007669"/>
    <property type="project" value="InterPro"/>
</dbReference>
<name>A0A1J4K9A9_9EUKA</name>
<dbReference type="Gene3D" id="2.60.200.30">
    <property type="entry name" value="Probable inorganic polyphosphate/atp-NAD kinase, domain 2"/>
    <property type="match status" value="1"/>
</dbReference>
<comment type="similarity">
    <text evidence="1">Belongs to the NAD kinase family.</text>
</comment>
<evidence type="ECO:0000313" key="8">
    <source>
        <dbReference type="Proteomes" id="UP000179807"/>
    </source>
</evidence>
<evidence type="ECO:0000256" key="2">
    <source>
        <dbReference type="ARBA" id="ARBA00022679"/>
    </source>
</evidence>
<gene>
    <name evidence="7" type="ORF">TRFO_05658</name>
</gene>
<dbReference type="InterPro" id="IPR017438">
    <property type="entry name" value="ATP-NAD_kinase_N"/>
</dbReference>
<keyword evidence="3 7" id="KW-0418">Kinase</keyword>
<organism evidence="7 8">
    <name type="scientific">Tritrichomonas foetus</name>
    <dbReference type="NCBI Taxonomy" id="1144522"/>
    <lineage>
        <taxon>Eukaryota</taxon>
        <taxon>Metamonada</taxon>
        <taxon>Parabasalia</taxon>
        <taxon>Tritrichomonadida</taxon>
        <taxon>Tritrichomonadidae</taxon>
        <taxon>Tritrichomonas</taxon>
    </lineage>
</organism>
<dbReference type="InterPro" id="IPR017437">
    <property type="entry name" value="ATP-NAD_kinase_PpnK-typ_C"/>
</dbReference>
<dbReference type="GO" id="GO:0019674">
    <property type="term" value="P:NAD+ metabolic process"/>
    <property type="evidence" value="ECO:0007669"/>
    <property type="project" value="InterPro"/>
</dbReference>
<proteinExistence type="inferred from homology"/>
<keyword evidence="4" id="KW-0521">NADP</keyword>
<evidence type="ECO:0000256" key="4">
    <source>
        <dbReference type="ARBA" id="ARBA00022857"/>
    </source>
</evidence>
<dbReference type="Pfam" id="PF20143">
    <property type="entry name" value="NAD_kinase_C"/>
    <property type="match status" value="1"/>
</dbReference>
<keyword evidence="5" id="KW-0520">NAD</keyword>
<dbReference type="RefSeq" id="XP_068359157.1">
    <property type="nucleotide sequence ID" value="XM_068492630.1"/>
</dbReference>
<evidence type="ECO:0000313" key="7">
    <source>
        <dbReference type="EMBL" id="OHT06021.1"/>
    </source>
</evidence>
<evidence type="ECO:0000256" key="1">
    <source>
        <dbReference type="ARBA" id="ARBA00010995"/>
    </source>
</evidence>
<dbReference type="GO" id="GO:0006741">
    <property type="term" value="P:NADP+ biosynthetic process"/>
    <property type="evidence" value="ECO:0007669"/>
    <property type="project" value="InterPro"/>
</dbReference>
<dbReference type="PANTHER" id="PTHR20275">
    <property type="entry name" value="NAD KINASE"/>
    <property type="match status" value="1"/>
</dbReference>
<reference evidence="7" key="1">
    <citation type="submission" date="2016-10" db="EMBL/GenBank/DDBJ databases">
        <authorList>
            <person name="Benchimol M."/>
            <person name="Almeida L.G."/>
            <person name="Vasconcelos A.T."/>
            <person name="Perreira-Neves A."/>
            <person name="Rosa I.A."/>
            <person name="Tasca T."/>
            <person name="Bogo M.R."/>
            <person name="de Souza W."/>
        </authorList>
    </citation>
    <scope>NUCLEOTIDE SEQUENCE [LARGE SCALE GENOMIC DNA]</scope>
    <source>
        <strain evidence="7">K</strain>
    </source>
</reference>
<keyword evidence="2" id="KW-0808">Transferase</keyword>
<protein>
    <submittedName>
        <fullName evidence="7">ATP-NAD kinase family protein</fullName>
    </submittedName>
</protein>
<dbReference type="InterPro" id="IPR002504">
    <property type="entry name" value="NADK"/>
</dbReference>